<dbReference type="Proteomes" id="UP000275078">
    <property type="component" value="Unassembled WGS sequence"/>
</dbReference>
<dbReference type="InterPro" id="IPR046496">
    <property type="entry name" value="DUF6589"/>
</dbReference>
<feature type="domain" description="DUF6589" evidence="2">
    <location>
        <begin position="309"/>
        <end position="711"/>
    </location>
</feature>
<dbReference type="STRING" id="1160509.A0A3N4I4X1"/>
<name>A0A3N4I4X1_ASCIM</name>
<sequence length="836" mass="95254">MVTHAGLVRLLEGLPDRDASVEDRLLTLTAVLERLGFDSALDAFTFQMEVVPVEFKRSRSFPVEEMKRLFYGGRVARFIRALCTHPYAIRKEFTSSYNDIPDFLVVTSRFLFARLQTDFDKLCQAARKPAKSFAPQDISEFDMKALVELAKSIAPVLWEFLSSIVICGNNDSKRNREIMLAFALFHLTFIKSRLSSLLQSNITYLMNSFHAGKRLITIFNGLGLCISYDSSMTMMKAIGDGMTDRLREMVKTSRPVMNFDNADYMSKVKTDTLNKMNTMASDTVGYVYFPEGGNARLDLLPASSVDHSRIPDLVATDILPTASQLSFLRDQCPGHMIEVLEKYHGDEMEIIFPNTGAARARKPKVTKLKELPIERTKLFVLPALPLNEAKTDECLQIADTYVREMGLDSRRLENQKIITKGDLRTVNTMASGLFLRQDCIEASDRLDFLEPLPSLFHMDYAISKLLNAAYWGESTGKDPCSVGKLVSLSGNNKVKKEAKDFRSTAQFHSDTTDAGTLSAIYRSFGVESKDDFNRRVRNGTITEQALVTALTTIAASIFDIDSMKKRRLLPNGSERPTDDSYRDVLNENVTLMMRDFMVVREFKHAVKHGDIERICNVLFYWKITAGLRVLWSSEFREHFLRSMLVNPSGTEGGWLADDMFCEWLVREYKDMINARAWTNGIWSRADLTRQISLMQMNRLRWVSMLQATDYGQHSSESIRHAQVHMFQREFTNNRAWYFTGTRSMVKVGGSMRKINVVVDLYTRGARRMHTGKPIRLFKNRARGSWRTAYKGAAMGSFEDDNENEAIGEDGIGNEDHYRMDPDQDEDTDDIIQQGFM</sequence>
<accession>A0A3N4I4X1</accession>
<protein>
    <recommendedName>
        <fullName evidence="2">DUF6589 domain-containing protein</fullName>
    </recommendedName>
</protein>
<proteinExistence type="predicted"/>
<gene>
    <name evidence="3" type="ORF">BJ508DRAFT_330682</name>
</gene>
<dbReference type="Pfam" id="PF20231">
    <property type="entry name" value="DUF6589"/>
    <property type="match status" value="1"/>
</dbReference>
<evidence type="ECO:0000259" key="2">
    <source>
        <dbReference type="Pfam" id="PF20231"/>
    </source>
</evidence>
<dbReference type="EMBL" id="ML119735">
    <property type="protein sequence ID" value="RPA76904.1"/>
    <property type="molecule type" value="Genomic_DNA"/>
</dbReference>
<dbReference type="AlphaFoldDB" id="A0A3N4I4X1"/>
<evidence type="ECO:0000313" key="3">
    <source>
        <dbReference type="EMBL" id="RPA76904.1"/>
    </source>
</evidence>
<dbReference type="OrthoDB" id="3935520at2759"/>
<organism evidence="3 4">
    <name type="scientific">Ascobolus immersus RN42</name>
    <dbReference type="NCBI Taxonomy" id="1160509"/>
    <lineage>
        <taxon>Eukaryota</taxon>
        <taxon>Fungi</taxon>
        <taxon>Dikarya</taxon>
        <taxon>Ascomycota</taxon>
        <taxon>Pezizomycotina</taxon>
        <taxon>Pezizomycetes</taxon>
        <taxon>Pezizales</taxon>
        <taxon>Ascobolaceae</taxon>
        <taxon>Ascobolus</taxon>
    </lineage>
</organism>
<keyword evidence="4" id="KW-1185">Reference proteome</keyword>
<evidence type="ECO:0000256" key="1">
    <source>
        <dbReference type="SAM" id="MobiDB-lite"/>
    </source>
</evidence>
<reference evidence="3 4" key="1">
    <citation type="journal article" date="2018" name="Nat. Ecol. Evol.">
        <title>Pezizomycetes genomes reveal the molecular basis of ectomycorrhizal truffle lifestyle.</title>
        <authorList>
            <person name="Murat C."/>
            <person name="Payen T."/>
            <person name="Noel B."/>
            <person name="Kuo A."/>
            <person name="Morin E."/>
            <person name="Chen J."/>
            <person name="Kohler A."/>
            <person name="Krizsan K."/>
            <person name="Balestrini R."/>
            <person name="Da Silva C."/>
            <person name="Montanini B."/>
            <person name="Hainaut M."/>
            <person name="Levati E."/>
            <person name="Barry K.W."/>
            <person name="Belfiori B."/>
            <person name="Cichocki N."/>
            <person name="Clum A."/>
            <person name="Dockter R.B."/>
            <person name="Fauchery L."/>
            <person name="Guy J."/>
            <person name="Iotti M."/>
            <person name="Le Tacon F."/>
            <person name="Lindquist E.A."/>
            <person name="Lipzen A."/>
            <person name="Malagnac F."/>
            <person name="Mello A."/>
            <person name="Molinier V."/>
            <person name="Miyauchi S."/>
            <person name="Poulain J."/>
            <person name="Riccioni C."/>
            <person name="Rubini A."/>
            <person name="Sitrit Y."/>
            <person name="Splivallo R."/>
            <person name="Traeger S."/>
            <person name="Wang M."/>
            <person name="Zifcakova L."/>
            <person name="Wipf D."/>
            <person name="Zambonelli A."/>
            <person name="Paolocci F."/>
            <person name="Nowrousian M."/>
            <person name="Ottonello S."/>
            <person name="Baldrian P."/>
            <person name="Spatafora J.W."/>
            <person name="Henrissat B."/>
            <person name="Nagy L.G."/>
            <person name="Aury J.M."/>
            <person name="Wincker P."/>
            <person name="Grigoriev I.V."/>
            <person name="Bonfante P."/>
            <person name="Martin F.M."/>
        </authorList>
    </citation>
    <scope>NUCLEOTIDE SEQUENCE [LARGE SCALE GENOMIC DNA]</scope>
    <source>
        <strain evidence="3 4">RN42</strain>
    </source>
</reference>
<evidence type="ECO:0000313" key="4">
    <source>
        <dbReference type="Proteomes" id="UP000275078"/>
    </source>
</evidence>
<feature type="compositionally biased region" description="Acidic residues" evidence="1">
    <location>
        <begin position="797"/>
        <end position="807"/>
    </location>
</feature>
<feature type="region of interest" description="Disordered" evidence="1">
    <location>
        <begin position="797"/>
        <end position="836"/>
    </location>
</feature>